<dbReference type="KEGG" id="sper:EW093_10015"/>
<evidence type="ECO:0000313" key="1">
    <source>
        <dbReference type="EMBL" id="QEN05031.1"/>
    </source>
</evidence>
<keyword evidence="2" id="KW-1185">Reference proteome</keyword>
<organism evidence="1 2">
    <name type="scientific">Thiospirochaeta perfilievii</name>
    <dbReference type="NCBI Taxonomy" id="252967"/>
    <lineage>
        <taxon>Bacteria</taxon>
        <taxon>Pseudomonadati</taxon>
        <taxon>Spirochaetota</taxon>
        <taxon>Spirochaetia</taxon>
        <taxon>Spirochaetales</taxon>
        <taxon>Spirochaetaceae</taxon>
        <taxon>Thiospirochaeta</taxon>
    </lineage>
</organism>
<name>A0A5C1QBX2_9SPIO</name>
<dbReference type="Proteomes" id="UP000323824">
    <property type="component" value="Chromosome"/>
</dbReference>
<protein>
    <submittedName>
        <fullName evidence="1">Uncharacterized protein</fullName>
    </submittedName>
</protein>
<reference evidence="1 2" key="1">
    <citation type="submission" date="2019-02" db="EMBL/GenBank/DDBJ databases">
        <authorList>
            <person name="Fomenkov A."/>
            <person name="Dubinina G."/>
            <person name="Grabovich M."/>
            <person name="Vincze T."/>
            <person name="Roberts R.J."/>
        </authorList>
    </citation>
    <scope>NUCLEOTIDE SEQUENCE [LARGE SCALE GENOMIC DNA]</scope>
    <source>
        <strain evidence="1 2">P</strain>
    </source>
</reference>
<dbReference type="RefSeq" id="WP_149568272.1">
    <property type="nucleotide sequence ID" value="NZ_CP035807.1"/>
</dbReference>
<reference evidence="1 2" key="2">
    <citation type="submission" date="2019-09" db="EMBL/GenBank/DDBJ databases">
        <title>Complete Genome Sequence and Methylome Analysis of free living Spirochaetas.</title>
        <authorList>
            <person name="Leshcheva N."/>
            <person name="Mikheeva N."/>
        </authorList>
    </citation>
    <scope>NUCLEOTIDE SEQUENCE [LARGE SCALE GENOMIC DNA]</scope>
    <source>
        <strain evidence="1 2">P</strain>
    </source>
</reference>
<gene>
    <name evidence="1" type="ORF">EW093_10015</name>
</gene>
<sequence>MELISRVDSIKSVELLTDLVVGLDDTEVNLYSVGLFNNNSQYRDLFLQMLGSDILKYTNVVELFDTLNKEEKLGLIFAVGFMSNPSINNWLVSALYNKDDDISSSAVFALSKRGSSGYRLLAENLIDLSDRIKMISLDLLTYNKVYAVYDKFPELLTTKNDLIAKKIFNVYRSLGERAELYILNSLKLAHKDYLLQLLEILDDLENKDYLGNIYYLIDNPLVQGKIIELYFNNESVYLLRKILLSQEIEVVDMVIDYAIKNNSVLLFANKQISDLVLSNFLSHYQTSSVIGYFESIGIDNNYIDDYQSLETIYRAIAVLKDVEGKNGEVDYISKYFEFEQSQVIAQQELSIFYNGMKSWLKSGNIEDLDRSLAIKSAKNASSGSIEDEKRSFVDALTEDERSILLSYEKSKKDISRNYRTLSFRLKYFAQKIINESGYQHLIE</sequence>
<proteinExistence type="predicted"/>
<dbReference type="EMBL" id="CP035807">
    <property type="protein sequence ID" value="QEN05031.1"/>
    <property type="molecule type" value="Genomic_DNA"/>
</dbReference>
<evidence type="ECO:0000313" key="2">
    <source>
        <dbReference type="Proteomes" id="UP000323824"/>
    </source>
</evidence>
<accession>A0A5C1QBX2</accession>
<dbReference type="AlphaFoldDB" id="A0A5C1QBX2"/>